<gene>
    <name evidence="2" type="ORF">CPAG_01818</name>
</gene>
<feature type="region of interest" description="Disordered" evidence="1">
    <location>
        <begin position="102"/>
        <end position="127"/>
    </location>
</feature>
<reference evidence="2 3" key="1">
    <citation type="submission" date="2007-06" db="EMBL/GenBank/DDBJ databases">
        <title>The Genome Sequence of Coccidioides posadasii RMSCC_3488.</title>
        <authorList>
            <consortium name="Coccidioides Genome Resources Consortium"/>
            <consortium name="The Broad Institute Genome Sequencing Platform"/>
            <person name="Henn M.R."/>
            <person name="Sykes S."/>
            <person name="Young S."/>
            <person name="Jaffe D."/>
            <person name="Berlin A."/>
            <person name="Alvarez P."/>
            <person name="Butler J."/>
            <person name="Gnerre S."/>
            <person name="Grabherr M."/>
            <person name="Mauceli E."/>
            <person name="Brockman W."/>
            <person name="Kodira C."/>
            <person name="Alvarado L."/>
            <person name="Zeng Q."/>
            <person name="Crawford M."/>
            <person name="Antoine C."/>
            <person name="Devon K."/>
            <person name="Galgiani J."/>
            <person name="Orsborn K."/>
            <person name="Lewis M.L."/>
            <person name="Nusbaum C."/>
            <person name="Galagan J."/>
            <person name="Birren B."/>
        </authorList>
    </citation>
    <scope>NUCLEOTIDE SEQUENCE [LARGE SCALE GENOMIC DNA]</scope>
    <source>
        <strain evidence="2 3">RMSCC 3488</strain>
    </source>
</reference>
<accession>A0A0J6I2B5</accession>
<dbReference type="EMBL" id="DS268109">
    <property type="protein sequence ID" value="KMM65467.1"/>
    <property type="molecule type" value="Genomic_DNA"/>
</dbReference>
<evidence type="ECO:0000256" key="1">
    <source>
        <dbReference type="SAM" id="MobiDB-lite"/>
    </source>
</evidence>
<reference evidence="3" key="3">
    <citation type="journal article" date="2010" name="Genome Res.">
        <title>Population genomic sequencing of Coccidioides fungi reveals recent hybridization and transposon control.</title>
        <authorList>
            <person name="Neafsey D.E."/>
            <person name="Barker B.M."/>
            <person name="Sharpton T.J."/>
            <person name="Stajich J.E."/>
            <person name="Park D.J."/>
            <person name="Whiston E."/>
            <person name="Hung C.-Y."/>
            <person name="McMahan C."/>
            <person name="White J."/>
            <person name="Sykes S."/>
            <person name="Heiman D."/>
            <person name="Young S."/>
            <person name="Zeng Q."/>
            <person name="Abouelleil A."/>
            <person name="Aftuck L."/>
            <person name="Bessette D."/>
            <person name="Brown A."/>
            <person name="FitzGerald M."/>
            <person name="Lui A."/>
            <person name="Macdonald J.P."/>
            <person name="Priest M."/>
            <person name="Orbach M.J."/>
            <person name="Galgiani J.N."/>
            <person name="Kirkland T.N."/>
            <person name="Cole G.T."/>
            <person name="Birren B.W."/>
            <person name="Henn M.R."/>
            <person name="Taylor J.W."/>
            <person name="Rounsley S.D."/>
        </authorList>
    </citation>
    <scope>NUCLEOTIDE SEQUENCE [LARGE SCALE GENOMIC DNA]</scope>
    <source>
        <strain evidence="3">RMSCC 3488</strain>
    </source>
</reference>
<dbReference type="AlphaFoldDB" id="A0A0J6I2B5"/>
<organism evidence="2 3">
    <name type="scientific">Coccidioides posadasii RMSCC 3488</name>
    <dbReference type="NCBI Taxonomy" id="454284"/>
    <lineage>
        <taxon>Eukaryota</taxon>
        <taxon>Fungi</taxon>
        <taxon>Dikarya</taxon>
        <taxon>Ascomycota</taxon>
        <taxon>Pezizomycotina</taxon>
        <taxon>Eurotiomycetes</taxon>
        <taxon>Eurotiomycetidae</taxon>
        <taxon>Onygenales</taxon>
        <taxon>Onygenaceae</taxon>
        <taxon>Coccidioides</taxon>
    </lineage>
</organism>
<reference evidence="3" key="2">
    <citation type="journal article" date="2009" name="Genome Res.">
        <title>Comparative genomic analyses of the human fungal pathogens Coccidioides and their relatives.</title>
        <authorList>
            <person name="Sharpton T.J."/>
            <person name="Stajich J.E."/>
            <person name="Rounsley S.D."/>
            <person name="Gardner M.J."/>
            <person name="Wortman J.R."/>
            <person name="Jordar V.S."/>
            <person name="Maiti R."/>
            <person name="Kodira C.D."/>
            <person name="Neafsey D.E."/>
            <person name="Zeng Q."/>
            <person name="Hung C.-Y."/>
            <person name="McMahan C."/>
            <person name="Muszewska A."/>
            <person name="Grynberg M."/>
            <person name="Mandel M.A."/>
            <person name="Kellner E.M."/>
            <person name="Barker B.M."/>
            <person name="Galgiani J.N."/>
            <person name="Orbach M.J."/>
            <person name="Kirkland T.N."/>
            <person name="Cole G.T."/>
            <person name="Henn M.R."/>
            <person name="Birren B.W."/>
            <person name="Taylor J.W."/>
        </authorList>
    </citation>
    <scope>NUCLEOTIDE SEQUENCE [LARGE SCALE GENOMIC DNA]</scope>
    <source>
        <strain evidence="3">RMSCC 3488</strain>
    </source>
</reference>
<feature type="compositionally biased region" description="Pro residues" evidence="1">
    <location>
        <begin position="118"/>
        <end position="127"/>
    </location>
</feature>
<sequence>MPSAGALDFQGADIFHSYTRWSSTGKAHPGEEVIVEENRGLMTLILVMYEKGREGIWIAHEVALHLPFAQRLDYRDLPTVVDSQVVLLLSASDRRCRVMETYGGGSTGCRPQSQALQPPRPPISPRK</sequence>
<dbReference type="VEuPathDB" id="FungiDB:CPAG_01818"/>
<evidence type="ECO:0000313" key="2">
    <source>
        <dbReference type="EMBL" id="KMM65467.1"/>
    </source>
</evidence>
<protein>
    <submittedName>
        <fullName evidence="2">Uncharacterized protein</fullName>
    </submittedName>
</protein>
<evidence type="ECO:0000313" key="3">
    <source>
        <dbReference type="Proteomes" id="UP000054567"/>
    </source>
</evidence>
<name>A0A0J6I2B5_COCPO</name>
<dbReference type="Proteomes" id="UP000054567">
    <property type="component" value="Unassembled WGS sequence"/>
</dbReference>
<proteinExistence type="predicted"/>